<dbReference type="Gene3D" id="2.60.120.200">
    <property type="match status" value="1"/>
</dbReference>
<reference evidence="3 6" key="1">
    <citation type="submission" date="2016-11" db="EMBL/GenBank/DDBJ databases">
        <title>Whole genomes of Flavobacteriaceae.</title>
        <authorList>
            <person name="Stine C."/>
            <person name="Li C."/>
            <person name="Tadesse D."/>
        </authorList>
    </citation>
    <scope>NUCLEOTIDE SEQUENCE [LARGE SCALE GENOMIC DNA]</scope>
    <source>
        <strain evidence="3 6">DSM 21068</strain>
    </source>
</reference>
<feature type="chain" id="PRO_5044563815" evidence="2">
    <location>
        <begin position="20"/>
        <end position="257"/>
    </location>
</feature>
<reference evidence="4" key="3">
    <citation type="submission" date="2017-01" db="EMBL/GenBank/DDBJ databases">
        <authorList>
            <person name="Mah S.A."/>
            <person name="Swanson W.J."/>
            <person name="Moy G.W."/>
            <person name="Vacquier V.D."/>
        </authorList>
    </citation>
    <scope>NUCLEOTIDE SEQUENCE [LARGE SCALE GENOMIC DNA]</scope>
    <source>
        <strain evidence="4">DSM 21068</strain>
    </source>
</reference>
<dbReference type="RefSeq" id="WP_076451514.1">
    <property type="nucleotide sequence ID" value="NZ_FTOJ01000004.1"/>
</dbReference>
<dbReference type="OrthoDB" id="1465721at2"/>
<dbReference type="NCBIfam" id="TIGR04183">
    <property type="entry name" value="Por_Secre_tail"/>
    <property type="match status" value="1"/>
</dbReference>
<gene>
    <name evidence="3" type="ORF">B0A70_00820</name>
    <name evidence="4" type="ORF">SAMN05421796_104108</name>
</gene>
<name>A0A1N7MA99_9FLAO</name>
<sequence>MKKIYSLFATVALATGMFAQVTVFSGTFSDLTGTGGNDGLWSGSAAGTAIADGSSSYTTGGNWTVTKAYRADGCLKMGTSSLKGVVTTPSISLTGSGVLTFRAGAWNGTSENTNLVISATGATLSQGSVTLTKGAFNSYSVNITGATGAVTITFEGNSASNSRFFIDDIIVQDGTLAVADFKKVTPNFVKNTLVKNDEIVFGSDVKDIKVYTLSGAVVKTGSVKNGSTLNVAELAKGNYIVTGILNNEPVSQKILKD</sequence>
<protein>
    <submittedName>
        <fullName evidence="4">Por secretion system C-terminal sorting domain-containing protein</fullName>
    </submittedName>
</protein>
<keyword evidence="6" id="KW-1185">Reference proteome</keyword>
<reference evidence="5" key="2">
    <citation type="submission" date="2017-01" db="EMBL/GenBank/DDBJ databases">
        <authorList>
            <person name="Varghese N."/>
            <person name="Submissions S."/>
        </authorList>
    </citation>
    <scope>NUCLEOTIDE SEQUENCE [LARGE SCALE GENOMIC DNA]</scope>
    <source>
        <strain evidence="5">DSM 21068</strain>
    </source>
</reference>
<accession>A0A1N7MA99</accession>
<dbReference type="EMBL" id="MUGO01000001">
    <property type="protein sequence ID" value="PQA98159.1"/>
    <property type="molecule type" value="Genomic_DNA"/>
</dbReference>
<dbReference type="EMBL" id="FTOJ01000004">
    <property type="protein sequence ID" value="SIS82972.1"/>
    <property type="molecule type" value="Genomic_DNA"/>
</dbReference>
<organism evidence="4 5">
    <name type="scientific">Chryseobacterium piscicola</name>
    <dbReference type="NCBI Taxonomy" id="551459"/>
    <lineage>
        <taxon>Bacteria</taxon>
        <taxon>Pseudomonadati</taxon>
        <taxon>Bacteroidota</taxon>
        <taxon>Flavobacteriia</taxon>
        <taxon>Flavobacteriales</taxon>
        <taxon>Weeksellaceae</taxon>
        <taxon>Chryseobacterium group</taxon>
        <taxon>Chryseobacterium</taxon>
    </lineage>
</organism>
<dbReference type="Proteomes" id="UP000238314">
    <property type="component" value="Unassembled WGS sequence"/>
</dbReference>
<evidence type="ECO:0000313" key="4">
    <source>
        <dbReference type="EMBL" id="SIS82972.1"/>
    </source>
</evidence>
<dbReference type="STRING" id="551459.SAMN05421796_104108"/>
<evidence type="ECO:0000313" key="3">
    <source>
        <dbReference type="EMBL" id="PQA98159.1"/>
    </source>
</evidence>
<evidence type="ECO:0000313" key="5">
    <source>
        <dbReference type="Proteomes" id="UP000186246"/>
    </source>
</evidence>
<evidence type="ECO:0000256" key="2">
    <source>
        <dbReference type="SAM" id="SignalP"/>
    </source>
</evidence>
<dbReference type="InterPro" id="IPR026444">
    <property type="entry name" value="Secre_tail"/>
</dbReference>
<evidence type="ECO:0000256" key="1">
    <source>
        <dbReference type="ARBA" id="ARBA00022729"/>
    </source>
</evidence>
<proteinExistence type="predicted"/>
<evidence type="ECO:0000313" key="6">
    <source>
        <dbReference type="Proteomes" id="UP000238314"/>
    </source>
</evidence>
<feature type="signal peptide" evidence="2">
    <location>
        <begin position="1"/>
        <end position="19"/>
    </location>
</feature>
<dbReference type="AlphaFoldDB" id="A0A1N7MA99"/>
<dbReference type="Proteomes" id="UP000186246">
    <property type="component" value="Unassembled WGS sequence"/>
</dbReference>
<keyword evidence="1 2" id="KW-0732">Signal</keyword>